<dbReference type="Proteomes" id="UP000198382">
    <property type="component" value="Unassembled WGS sequence"/>
</dbReference>
<name>A0ABX4BJP5_FLAFR</name>
<organism evidence="2 3">
    <name type="scientific">Flavobacterium frigidimaris</name>
    <dbReference type="NCBI Taxonomy" id="262320"/>
    <lineage>
        <taxon>Bacteria</taxon>
        <taxon>Pseudomonadati</taxon>
        <taxon>Bacteroidota</taxon>
        <taxon>Flavobacteriia</taxon>
        <taxon>Flavobacteriales</taxon>
        <taxon>Flavobacteriaceae</taxon>
        <taxon>Flavobacterium</taxon>
    </lineage>
</organism>
<accession>A0ABX4BJP5</accession>
<evidence type="ECO:0000313" key="2">
    <source>
        <dbReference type="EMBL" id="OXA75702.1"/>
    </source>
</evidence>
<comment type="caution">
    <text evidence="2">The sequence shown here is derived from an EMBL/GenBank/DDBJ whole genome shotgun (WGS) entry which is preliminary data.</text>
</comment>
<feature type="transmembrane region" description="Helical" evidence="1">
    <location>
        <begin position="6"/>
        <end position="27"/>
    </location>
</feature>
<gene>
    <name evidence="2" type="ORF">B0A65_20985</name>
</gene>
<evidence type="ECO:0000313" key="3">
    <source>
        <dbReference type="Proteomes" id="UP000198382"/>
    </source>
</evidence>
<protein>
    <submittedName>
        <fullName evidence="2">Uncharacterized protein</fullName>
    </submittedName>
</protein>
<dbReference type="EMBL" id="MUGV01000043">
    <property type="protein sequence ID" value="OXA75702.1"/>
    <property type="molecule type" value="Genomic_DNA"/>
</dbReference>
<keyword evidence="1" id="KW-1133">Transmembrane helix</keyword>
<keyword evidence="1" id="KW-0472">Membrane</keyword>
<sequence>MEFKNHSILIQIIFLMFVIFGYTAYLYSIRRKILKHKEQNILVSNFSGSISAALNKKDEDKLKKRVSNAERIIDQSVEQMTYSIVLPLDIKLIETDNCILIKGSIESIETICYEFSNMDQLPEGFCVQLGDWKLFILEEKPQSCREDKIIVMPADHWLFMSRKLKESIHGEEIHPYNYIYEPFTFKKVLKYGIGAEATDYNNREFKSPKFN</sequence>
<keyword evidence="1" id="KW-0812">Transmembrane</keyword>
<keyword evidence="3" id="KW-1185">Reference proteome</keyword>
<reference evidence="2 3" key="1">
    <citation type="submission" date="2016-11" db="EMBL/GenBank/DDBJ databases">
        <title>Whole genomes of Flavobacteriaceae.</title>
        <authorList>
            <person name="Stine C."/>
            <person name="Li C."/>
            <person name="Tadesse D."/>
        </authorList>
    </citation>
    <scope>NUCLEOTIDE SEQUENCE [LARGE SCALE GENOMIC DNA]</scope>
    <source>
        <strain evidence="2 3">DSM 15937</strain>
    </source>
</reference>
<evidence type="ECO:0000256" key="1">
    <source>
        <dbReference type="SAM" id="Phobius"/>
    </source>
</evidence>
<proteinExistence type="predicted"/>